<evidence type="ECO:0000313" key="1">
    <source>
        <dbReference type="EMBL" id="KAJ2773921.1"/>
    </source>
</evidence>
<comment type="caution">
    <text evidence="1">The sequence shown here is derived from an EMBL/GenBank/DDBJ whole genome shotgun (WGS) entry which is preliminary data.</text>
</comment>
<evidence type="ECO:0000313" key="2">
    <source>
        <dbReference type="Proteomes" id="UP001140234"/>
    </source>
</evidence>
<name>A0ACC1K6B2_9FUNG</name>
<reference evidence="1" key="1">
    <citation type="submission" date="2022-07" db="EMBL/GenBank/DDBJ databases">
        <title>Phylogenomic reconstructions and comparative analyses of Kickxellomycotina fungi.</title>
        <authorList>
            <person name="Reynolds N.K."/>
            <person name="Stajich J.E."/>
            <person name="Barry K."/>
            <person name="Grigoriev I.V."/>
            <person name="Crous P."/>
            <person name="Smith M.E."/>
        </authorList>
    </citation>
    <scope>NUCLEOTIDE SEQUENCE</scope>
    <source>
        <strain evidence="1">CBS 109366</strain>
    </source>
</reference>
<dbReference type="Proteomes" id="UP001140234">
    <property type="component" value="Unassembled WGS sequence"/>
</dbReference>
<protein>
    <submittedName>
        <fullName evidence="1">Uncharacterized protein</fullName>
    </submittedName>
</protein>
<proteinExistence type="predicted"/>
<organism evidence="1 2">
    <name type="scientific">Coemansia nantahalensis</name>
    <dbReference type="NCBI Taxonomy" id="2789366"/>
    <lineage>
        <taxon>Eukaryota</taxon>
        <taxon>Fungi</taxon>
        <taxon>Fungi incertae sedis</taxon>
        <taxon>Zoopagomycota</taxon>
        <taxon>Kickxellomycotina</taxon>
        <taxon>Kickxellomycetes</taxon>
        <taxon>Kickxellales</taxon>
        <taxon>Kickxellaceae</taxon>
        <taxon>Coemansia</taxon>
    </lineage>
</organism>
<dbReference type="EMBL" id="JANBUJ010000159">
    <property type="protein sequence ID" value="KAJ2773921.1"/>
    <property type="molecule type" value="Genomic_DNA"/>
</dbReference>
<gene>
    <name evidence="1" type="ORF">IWQ57_001063</name>
</gene>
<accession>A0ACC1K6B2</accession>
<sequence>MGIVQKDRRGTRGTKEPIPVPACWLARIGADRDDADDEACSRDEALLMQRLRAQAVELASSSGATWMEQSRWLKAVEAHLAGLKRLAEISPATLSYLRTVAIPMFVECFFLPADMVVRRQAIPVIKLLSLLDPTCVDSALQANLLVYIGAQGRYEELCVQDTVDPWCAGEAYGRQTAGQRAIALEVLANFPLGLSVMGRFASDILAYAATALDQALPCLYAPPSGSGSVELAALADACTQHMRLACLCVTKLVAEDTCGADGSLQEAILASMRSPAPKFVDETLARTYGLAWQLVDCDRASLNGRQVAAMVLVALIDGAGLSREARAMSLAARALDITVRGPGSLPAAGAGAATYLPGIENSASRQHCMGDAVSMICIARAIVALASYETTLVTLDIAPSARIPSVCSTVHEAVFTHIASICGRSQLAPGVKVIVFEAMAIWLQETAKLLGRCLQSLVAAEAADEATQAFNATAFALGQRVLVLQRERIMGYLWAYWDDPIDAVQAKVRNIFEAFLDIGSAMNQAIVADPTIARSTIDSSRNGSDDDCGDESHAFLDDVLRLVLSMDWSRRVKYSLLATLSTRISVLELLRGHPEIIERCLETMAQVTVASRAASLLSTLLECTAELLGQPDSRDGALEAECVQMWVAPVVAALCKDDDTSRRMLAQLLLPGLFERLPRVVGEILRELMAYQRPADGNRAVGHVEAAWQQQTLDSCRQHALIVVLKVARSQDAITIEQLATMDAETAAAAGQSGSGGGEVPVQLMSMLSRAVYHPDWSVRADMVGLLCESRKMTTPPSAVEYDLLFRLLRVSANAPSADYRQRQYGALTTLAQRLAAAASHAERVVATGRLPVPSQKVRHREKARRDEALAEGRAKGLSDDQILRELGILPQDELVAQSRETLAQVQHAVGRWIDLTVRGCLYPGAGFSKVAMGLQWLDILARYFAPASAASAGHEGSSPPVSPSFVVAALAAPDFRRAMDGDDDDDDDASAQTAGVTAEEAVTVLTQVLIDDPFEVNRSRAFALLTAWPLVPPGDPDAARAAQQWATRLLQRALHMVSSTRAGESESGALLIRWLFRKFVVLQGIRLDVAGPVDSDQPHTLVFVAGLLERIRRCQAAAERNLLDAAQSLPLHGLLTAAQYVVREIDGESPAVQAHGELWRAWIRDLTQSATAVCDVVLGVLTSASPEGNIPASFREMETKIDDIIRSAVAADLADDAAAESDGDDDGDAYDVNDDLLGGEGGPAGRRQQVILSYCWRAVKEVAGLLAAVATSLAGTDQPGQGLQGAAERCSAESRCGAQPLAAEATVGRIGALLHTLLTSIRHRGAFSAVHPAFREVCGRMYQSPAAALNQQVGRWLDQCLDAAAICKVSVTRRSAGWPLCLLAIVTCDKLATQALLPRAMDRIFGLAGDLLTGGPEANDDAGGVDGTTDLPQVHALNMLRELVDDHTLASEVVPYVEQAYVLSLTGLQSRKWAIRNACSLLYAALTRRVFGNSRAREETKYDGITGRELFTRFPGLHPFLTRQLESAVDRLAVADMMRDGNPQATADALAAVREAAGAGAIADCALSAGDPVGVVLRSGARFIHPALYPCLILLARLQPSLLDASKSEPLGSGAGDEGAGAPQAEPLPGSNGAGLSRPRRPSHAAEAAGVVASPSAHAASATEAVAPPMNLDSEPLTRVNERNSTVHVTSASTMLSMYSFTGLVETCVDNPVFKTREMAARAFAPLIPSDQAAAVCASLLRSIREAGDAIAANSCHGALCQAHELLRLHWRLGDNGSETMRRAFIRHVFPALSALWPVLIQSLDRDTPSGLEPAPAHETTDVVRHKYLTIINDFVARGETWLLGGVSDRGLVRTVRVLLSRFRLTILYGSLHPLLAEGPRALERLGSAQVPGAYGTVLELTRLYLACVDYRTVAVVRDDGSVQLEVDGELMDEHGLPFDDDERSSSAGAGAGAGGSEIAYNPWPVLSTILASNEYYEAKLCVLEWMADHTEHERMDVVDRIGVDNLLPLLITDALGPAASGEGAVLAGAAQHQQSSRDPLVRAAAIRLLTLLCTKLDIDVRTLPVGDVLAFWDSVAEQLAAPHCALSVSTALVEFQAALVHMVHAYALSSGGGGTVAAAGQRALAWARRLHAWADAEMAAPYRRAVSRALVTYSAIKRYKEAAGAGAAVAMDGASEEIIRLCFWRLLQDDDEEIREYVAASISRRIGQELACDQASEKLVADYMPPADGPFPHAYVGDRLAYLLALDAGQTVADAVHSAVSPGRALFEHESPNVYIDEPRNVQLAYYSLVSIADAFSACPPAIAAVATGAQRCVDALAAALAILRESREAAMRSGVMLAGALGVTSLASLFPLLQSWILGARLALFAASRLDDPASRDAAIASVRSVADAWLGADDLRPVHPWVARALRSLQSLAHCAAAEGAAARPVPRDQAVADLFLLTFAV</sequence>
<keyword evidence="2" id="KW-1185">Reference proteome</keyword>